<gene>
    <name evidence="1" type="ORF">G7087_08505</name>
</gene>
<organism evidence="1 2">
    <name type="scientific">Rubrivivax benzoatilyticus</name>
    <dbReference type="NCBI Taxonomy" id="316997"/>
    <lineage>
        <taxon>Bacteria</taxon>
        <taxon>Pseudomonadati</taxon>
        <taxon>Pseudomonadota</taxon>
        <taxon>Betaproteobacteria</taxon>
        <taxon>Burkholderiales</taxon>
        <taxon>Sphaerotilaceae</taxon>
        <taxon>Rubrivivax</taxon>
    </lineage>
</organism>
<dbReference type="RefSeq" id="WP_138938820.1">
    <property type="nucleotide sequence ID" value="NZ_JAAOCD010000003.1"/>
</dbReference>
<dbReference type="EMBL" id="JAAOCD010000003">
    <property type="protein sequence ID" value="NHK98410.1"/>
    <property type="molecule type" value="Genomic_DNA"/>
</dbReference>
<comment type="caution">
    <text evidence="1">The sequence shown here is derived from an EMBL/GenBank/DDBJ whole genome shotgun (WGS) entry which is preliminary data.</text>
</comment>
<sequence>MTPNADLPRSRFADASAARQAVDCDLPLIEPALRDSDVSGLGVLHPARTVSSTTVTVPRMEHAAAQQRSGIRTHPGDP</sequence>
<evidence type="ECO:0000313" key="1">
    <source>
        <dbReference type="EMBL" id="NHK98410.1"/>
    </source>
</evidence>
<proteinExistence type="predicted"/>
<protein>
    <submittedName>
        <fullName evidence="1">Uncharacterized protein</fullName>
    </submittedName>
</protein>
<name>A0ABX0HVQ5_9BURK</name>
<evidence type="ECO:0000313" key="2">
    <source>
        <dbReference type="Proteomes" id="UP000802098"/>
    </source>
</evidence>
<dbReference type="Proteomes" id="UP000802098">
    <property type="component" value="Unassembled WGS sequence"/>
</dbReference>
<accession>A0ABX0HVQ5</accession>
<keyword evidence="2" id="KW-1185">Reference proteome</keyword>
<reference evidence="1 2" key="1">
    <citation type="submission" date="2020-03" db="EMBL/GenBank/DDBJ databases">
        <title>Rubrivivax benzoatilyticus JA2 (sequenced after 10 years sub-culturing).</title>
        <authorList>
            <person name="Gupta D."/>
            <person name="Chintalapati S."/>
            <person name="Chintalapati V.R."/>
        </authorList>
    </citation>
    <scope>NUCLEOTIDE SEQUENCE [LARGE SCALE GENOMIC DNA]</scope>
    <source>
        <strain evidence="1 2">JA2-Mal</strain>
    </source>
</reference>